<dbReference type="EMBL" id="CM055108">
    <property type="protein sequence ID" value="KAJ7524834.1"/>
    <property type="molecule type" value="Genomic_DNA"/>
</dbReference>
<evidence type="ECO:0000313" key="1">
    <source>
        <dbReference type="EMBL" id="KAJ7524834.1"/>
    </source>
</evidence>
<gene>
    <name evidence="1" type="ORF">O6H91_17G024100</name>
</gene>
<comment type="caution">
    <text evidence="1">The sequence shown here is derived from an EMBL/GenBank/DDBJ whole genome shotgun (WGS) entry which is preliminary data.</text>
</comment>
<keyword evidence="2" id="KW-1185">Reference proteome</keyword>
<dbReference type="Proteomes" id="UP001162992">
    <property type="component" value="Chromosome 17"/>
</dbReference>
<reference evidence="2" key="1">
    <citation type="journal article" date="2024" name="Proc. Natl. Acad. Sci. U.S.A.">
        <title>Extraordinary preservation of gene collinearity over three hundred million years revealed in homosporous lycophytes.</title>
        <authorList>
            <person name="Li C."/>
            <person name="Wickell D."/>
            <person name="Kuo L.Y."/>
            <person name="Chen X."/>
            <person name="Nie B."/>
            <person name="Liao X."/>
            <person name="Peng D."/>
            <person name="Ji J."/>
            <person name="Jenkins J."/>
            <person name="Williams M."/>
            <person name="Shu S."/>
            <person name="Plott C."/>
            <person name="Barry K."/>
            <person name="Rajasekar S."/>
            <person name="Grimwood J."/>
            <person name="Han X."/>
            <person name="Sun S."/>
            <person name="Hou Z."/>
            <person name="He W."/>
            <person name="Dai G."/>
            <person name="Sun C."/>
            <person name="Schmutz J."/>
            <person name="Leebens-Mack J.H."/>
            <person name="Li F.W."/>
            <person name="Wang L."/>
        </authorList>
    </citation>
    <scope>NUCLEOTIDE SEQUENCE [LARGE SCALE GENOMIC DNA]</scope>
    <source>
        <strain evidence="2">cv. PW_Plant_1</strain>
    </source>
</reference>
<organism evidence="1 2">
    <name type="scientific">Diphasiastrum complanatum</name>
    <name type="common">Issler's clubmoss</name>
    <name type="synonym">Lycopodium complanatum</name>
    <dbReference type="NCBI Taxonomy" id="34168"/>
    <lineage>
        <taxon>Eukaryota</taxon>
        <taxon>Viridiplantae</taxon>
        <taxon>Streptophyta</taxon>
        <taxon>Embryophyta</taxon>
        <taxon>Tracheophyta</taxon>
        <taxon>Lycopodiopsida</taxon>
        <taxon>Lycopodiales</taxon>
        <taxon>Lycopodiaceae</taxon>
        <taxon>Lycopodioideae</taxon>
        <taxon>Diphasiastrum</taxon>
    </lineage>
</organism>
<proteinExistence type="predicted"/>
<evidence type="ECO:0000313" key="2">
    <source>
        <dbReference type="Proteomes" id="UP001162992"/>
    </source>
</evidence>
<sequence>MRRMDRETRYKEWMEKVTQNAVDRALQFHSTFQRTKSLQTGSNDFGPPSSLPRSVSFNGLQLSSRNSGQPKNWSLEVNSADRRNTAANIYALLLQWKPDNSGQWASRVAATVPIFEEALYQKSNSIEEYKSIALLDVHLRQILRQFENGDGLIFFHKQLSETCPAVGRSEDCGRLQAAKAKSVRTQKNRSDNFDKIKHIRDWTTENKTAADEDKLQTYPDSALPKVDGHPSRQDLGLNEREADKADKLVVKKQGLQKGLGETLREKTKVLSSEIREASEGEKEASEDEKVLGEDHEDPQNVSKERSTNAEPNNGSERELGSPCTRMSAFVDEGVSSDESSSAEDSPYASRMDLRTYPISLRWAMPFNQKTNITKGDAEFHGNLKVVNDLETQQTQLFLKPSAVTSETLDNLSTCSVMPVTQKKDLRDPESSRFAEVNNPPLPSEIAFDKTISESSPDRNNLGEIRISQHQKYQDLISLRSLFQLDDDEALASCHQPLLPTIPLDPCDLQGDRSRASRMPIESPAADNSRDRQQRNTEQVAHIEGNTHSGSSVIENAVFRMQNDSIRVSLLSLLREGDTIDGRVSLMSLLRERDDYEVVIFDHDMLASINSNGDSHTDDPNESSEVHAICCVCMVGPRGAAFVPCGHTFCRKCAYELQMSRGACPLCNKSIKRILKLY</sequence>
<protein>
    <submittedName>
        <fullName evidence="1">Uncharacterized protein</fullName>
    </submittedName>
</protein>
<accession>A0ACC2B4W8</accession>
<name>A0ACC2B4W8_DIPCM</name>